<evidence type="ECO:0000256" key="8">
    <source>
        <dbReference type="ARBA" id="ARBA00023008"/>
    </source>
</evidence>
<dbReference type="Pfam" id="PF02578">
    <property type="entry name" value="Cu-oxidase_4"/>
    <property type="match status" value="1"/>
</dbReference>
<sequence>MWYQSEQHGVDVAFTDVVEGNLAAHTGDDVARVAQRRRALETALGCEPVRYVRQVHGTVVADVTGTAAPVRAPEADASVSADGTPLGILTADCLPVVLVGTRFRAEPGDVPVLAVAHAGRRGLLDGVLQATVEAARAHGAEQLTAWIGPAVCGRCYEVPGEMARSAERILPGITTTTVRGTPGLDLPGAARSLLEARGVRVDPACADRRAWCTLEHDQLYSYRRDATPGRLAGLVWPRTRKEPA</sequence>
<reference evidence="12 13" key="1">
    <citation type="submission" date="2019-03" db="EMBL/GenBank/DDBJ databases">
        <title>Genome Sequencing and Assembly of Various Microbes Isolated from Alder Root Nodule.</title>
        <authorList>
            <person name="Swanson E."/>
            <person name="Sevigny J.L."/>
            <person name="Pesce C."/>
            <person name="Davis I."/>
            <person name="Kleiner V."/>
            <person name="Tisa L."/>
        </authorList>
    </citation>
    <scope>NUCLEOTIDE SEQUENCE [LARGE SCALE GENOMIC DNA]</scope>
    <source>
        <strain evidence="12 13">4R-31</strain>
    </source>
</reference>
<evidence type="ECO:0000256" key="11">
    <source>
        <dbReference type="ARBA" id="ARBA00049893"/>
    </source>
</evidence>
<comment type="catalytic activity">
    <reaction evidence="9">
        <text>adenosine + H2O + H(+) = inosine + NH4(+)</text>
        <dbReference type="Rhea" id="RHEA:24408"/>
        <dbReference type="ChEBI" id="CHEBI:15377"/>
        <dbReference type="ChEBI" id="CHEBI:15378"/>
        <dbReference type="ChEBI" id="CHEBI:16335"/>
        <dbReference type="ChEBI" id="CHEBI:17596"/>
        <dbReference type="ChEBI" id="CHEBI:28938"/>
        <dbReference type="EC" id="3.5.4.4"/>
    </reaction>
    <physiologicalReaction direction="left-to-right" evidence="9">
        <dbReference type="Rhea" id="RHEA:24409"/>
    </physiologicalReaction>
</comment>
<dbReference type="PANTHER" id="PTHR30616">
    <property type="entry name" value="UNCHARACTERIZED PROTEIN YFIH"/>
    <property type="match status" value="1"/>
</dbReference>
<comment type="catalytic activity">
    <reaction evidence="1">
        <text>inosine + phosphate = alpha-D-ribose 1-phosphate + hypoxanthine</text>
        <dbReference type="Rhea" id="RHEA:27646"/>
        <dbReference type="ChEBI" id="CHEBI:17368"/>
        <dbReference type="ChEBI" id="CHEBI:17596"/>
        <dbReference type="ChEBI" id="CHEBI:43474"/>
        <dbReference type="ChEBI" id="CHEBI:57720"/>
        <dbReference type="EC" id="2.4.2.1"/>
    </reaction>
    <physiologicalReaction direction="left-to-right" evidence="1">
        <dbReference type="Rhea" id="RHEA:27647"/>
    </physiologicalReaction>
</comment>
<dbReference type="GO" id="GO:0017061">
    <property type="term" value="F:S-methyl-5-thioadenosine phosphorylase activity"/>
    <property type="evidence" value="ECO:0007669"/>
    <property type="project" value="UniProtKB-EC"/>
</dbReference>
<gene>
    <name evidence="12" type="ORF">E4P33_05630</name>
</gene>
<organism evidence="12 13">
    <name type="scientific">Kocuria rhizophila</name>
    <dbReference type="NCBI Taxonomy" id="72000"/>
    <lineage>
        <taxon>Bacteria</taxon>
        <taxon>Bacillati</taxon>
        <taxon>Actinomycetota</taxon>
        <taxon>Actinomycetes</taxon>
        <taxon>Micrococcales</taxon>
        <taxon>Micrococcaceae</taxon>
        <taxon>Kocuria</taxon>
    </lineage>
</organism>
<evidence type="ECO:0000313" key="13">
    <source>
        <dbReference type="Proteomes" id="UP000298017"/>
    </source>
</evidence>
<evidence type="ECO:0000256" key="7">
    <source>
        <dbReference type="ARBA" id="ARBA00022833"/>
    </source>
</evidence>
<proteinExistence type="inferred from homology"/>
<evidence type="ECO:0000256" key="3">
    <source>
        <dbReference type="ARBA" id="ARBA00007353"/>
    </source>
</evidence>
<dbReference type="InterPro" id="IPR038371">
    <property type="entry name" value="Cu_polyphenol_OxRdtase_sf"/>
</dbReference>
<evidence type="ECO:0000256" key="4">
    <source>
        <dbReference type="ARBA" id="ARBA00022679"/>
    </source>
</evidence>
<keyword evidence="6" id="KW-0378">Hydrolase</keyword>
<evidence type="ECO:0000256" key="9">
    <source>
        <dbReference type="ARBA" id="ARBA00047989"/>
    </source>
</evidence>
<keyword evidence="5" id="KW-0479">Metal-binding</keyword>
<keyword evidence="4" id="KW-0808">Transferase</keyword>
<evidence type="ECO:0000256" key="6">
    <source>
        <dbReference type="ARBA" id="ARBA00022801"/>
    </source>
</evidence>
<accession>A0AAX2SGP1</accession>
<dbReference type="EMBL" id="SPNK01000004">
    <property type="protein sequence ID" value="TFI02018.1"/>
    <property type="molecule type" value="Genomic_DNA"/>
</dbReference>
<comment type="similarity">
    <text evidence="3">Belongs to the purine nucleoside phosphorylase YfiH/LACC1 family.</text>
</comment>
<dbReference type="AlphaFoldDB" id="A0AAX2SGP1"/>
<dbReference type="SUPFAM" id="SSF64438">
    <property type="entry name" value="CNF1/YfiH-like putative cysteine hydrolases"/>
    <property type="match status" value="1"/>
</dbReference>
<dbReference type="InterPro" id="IPR003730">
    <property type="entry name" value="Cu_polyphenol_OxRdtase"/>
</dbReference>
<dbReference type="Proteomes" id="UP000298017">
    <property type="component" value="Unassembled WGS sequence"/>
</dbReference>
<dbReference type="GO" id="GO:0016787">
    <property type="term" value="F:hydrolase activity"/>
    <property type="evidence" value="ECO:0007669"/>
    <property type="project" value="UniProtKB-KW"/>
</dbReference>
<comment type="caution">
    <text evidence="12">The sequence shown here is derived from an EMBL/GenBank/DDBJ whole genome shotgun (WGS) entry which is preliminary data.</text>
</comment>
<keyword evidence="13" id="KW-1185">Reference proteome</keyword>
<dbReference type="CDD" id="cd16833">
    <property type="entry name" value="YfiH"/>
    <property type="match status" value="1"/>
</dbReference>
<comment type="catalytic activity">
    <reaction evidence="10">
        <text>adenosine + phosphate = alpha-D-ribose 1-phosphate + adenine</text>
        <dbReference type="Rhea" id="RHEA:27642"/>
        <dbReference type="ChEBI" id="CHEBI:16335"/>
        <dbReference type="ChEBI" id="CHEBI:16708"/>
        <dbReference type="ChEBI" id="CHEBI:43474"/>
        <dbReference type="ChEBI" id="CHEBI:57720"/>
        <dbReference type="EC" id="2.4.2.1"/>
    </reaction>
    <physiologicalReaction direction="left-to-right" evidence="10">
        <dbReference type="Rhea" id="RHEA:27643"/>
    </physiologicalReaction>
</comment>
<dbReference type="RefSeq" id="WP_135010493.1">
    <property type="nucleotide sequence ID" value="NZ_CAJFZU010000005.1"/>
</dbReference>
<evidence type="ECO:0000256" key="5">
    <source>
        <dbReference type="ARBA" id="ARBA00022723"/>
    </source>
</evidence>
<dbReference type="InterPro" id="IPR011324">
    <property type="entry name" value="Cytotoxic_necrot_fac-like_cat"/>
</dbReference>
<dbReference type="Gene3D" id="3.60.140.10">
    <property type="entry name" value="CNF1/YfiH-like putative cysteine hydrolases"/>
    <property type="match status" value="1"/>
</dbReference>
<evidence type="ECO:0000256" key="2">
    <source>
        <dbReference type="ARBA" id="ARBA00003215"/>
    </source>
</evidence>
<keyword evidence="8" id="KW-0186">Copper</keyword>
<keyword evidence="7" id="KW-0862">Zinc</keyword>
<dbReference type="PANTHER" id="PTHR30616:SF2">
    <property type="entry name" value="PURINE NUCLEOSIDE PHOSPHORYLASE LACC1"/>
    <property type="match status" value="1"/>
</dbReference>
<evidence type="ECO:0000313" key="12">
    <source>
        <dbReference type="EMBL" id="TFI02018.1"/>
    </source>
</evidence>
<dbReference type="GO" id="GO:0005507">
    <property type="term" value="F:copper ion binding"/>
    <property type="evidence" value="ECO:0007669"/>
    <property type="project" value="TreeGrafter"/>
</dbReference>
<name>A0AAX2SGP1_KOCRH</name>
<comment type="function">
    <text evidence="2">Purine nucleoside enzyme that catalyzes the phosphorolysis of adenosine and inosine nucleosides, yielding D-ribose 1-phosphate and the respective free bases, adenine and hypoxanthine. Also catalyzes the phosphorolysis of S-methyl-5'-thioadenosine into adenine and S-methyl-5-thio-alpha-D-ribose 1-phosphate. Also has adenosine deaminase activity.</text>
</comment>
<protein>
    <submittedName>
        <fullName evidence="12">Laccase domain-containing protein</fullName>
    </submittedName>
</protein>
<evidence type="ECO:0000256" key="10">
    <source>
        <dbReference type="ARBA" id="ARBA00048968"/>
    </source>
</evidence>
<comment type="catalytic activity">
    <reaction evidence="11">
        <text>S-methyl-5'-thioadenosine + phosphate = 5-(methylsulfanyl)-alpha-D-ribose 1-phosphate + adenine</text>
        <dbReference type="Rhea" id="RHEA:11852"/>
        <dbReference type="ChEBI" id="CHEBI:16708"/>
        <dbReference type="ChEBI" id="CHEBI:17509"/>
        <dbReference type="ChEBI" id="CHEBI:43474"/>
        <dbReference type="ChEBI" id="CHEBI:58533"/>
        <dbReference type="EC" id="2.4.2.28"/>
    </reaction>
    <physiologicalReaction direction="left-to-right" evidence="11">
        <dbReference type="Rhea" id="RHEA:11853"/>
    </physiologicalReaction>
</comment>
<evidence type="ECO:0000256" key="1">
    <source>
        <dbReference type="ARBA" id="ARBA00000553"/>
    </source>
</evidence>